<dbReference type="PROSITE" id="PS01187">
    <property type="entry name" value="EGF_CA"/>
    <property type="match status" value="1"/>
</dbReference>
<evidence type="ECO:0000256" key="7">
    <source>
        <dbReference type="ARBA" id="ARBA00022729"/>
    </source>
</evidence>
<keyword evidence="11" id="KW-0472">Membrane</keyword>
<dbReference type="PROSITE" id="PS00010">
    <property type="entry name" value="ASX_HYDROXYL"/>
    <property type="match status" value="1"/>
</dbReference>
<keyword evidence="9" id="KW-0106">Calcium</keyword>
<dbReference type="InterPro" id="IPR000203">
    <property type="entry name" value="GPS"/>
</dbReference>
<dbReference type="SMART" id="SM00179">
    <property type="entry name" value="EGF_CA"/>
    <property type="match status" value="5"/>
</dbReference>
<evidence type="ECO:0000256" key="8">
    <source>
        <dbReference type="ARBA" id="ARBA00022737"/>
    </source>
</evidence>
<dbReference type="InterPro" id="IPR001879">
    <property type="entry name" value="GPCR_2_extracellular_dom"/>
</dbReference>
<dbReference type="PROSITE" id="PS50227">
    <property type="entry name" value="G_PROTEIN_RECEP_F2_3"/>
    <property type="match status" value="1"/>
</dbReference>
<organism evidence="17 18">
    <name type="scientific">Argiope bruennichi</name>
    <name type="common">Wasp spider</name>
    <name type="synonym">Aranea bruennichi</name>
    <dbReference type="NCBI Taxonomy" id="94029"/>
    <lineage>
        <taxon>Eukaryota</taxon>
        <taxon>Metazoa</taxon>
        <taxon>Ecdysozoa</taxon>
        <taxon>Arthropoda</taxon>
        <taxon>Chelicerata</taxon>
        <taxon>Arachnida</taxon>
        <taxon>Araneae</taxon>
        <taxon>Araneomorphae</taxon>
        <taxon>Entelegynae</taxon>
        <taxon>Araneoidea</taxon>
        <taxon>Araneidae</taxon>
        <taxon>Argiope</taxon>
    </lineage>
</organism>
<dbReference type="GO" id="GO:0004930">
    <property type="term" value="F:G protein-coupled receptor activity"/>
    <property type="evidence" value="ECO:0007669"/>
    <property type="project" value="InterPro"/>
</dbReference>
<comment type="caution">
    <text evidence="17">The sequence shown here is derived from an EMBL/GenBank/DDBJ whole genome shotgun (WGS) entry which is preliminary data.</text>
</comment>
<comment type="subcellular location">
    <subcellularLocation>
        <location evidence="1">Cell membrane</location>
    </subcellularLocation>
    <subcellularLocation>
        <location evidence="2">Secreted</location>
    </subcellularLocation>
</comment>
<evidence type="ECO:0000256" key="10">
    <source>
        <dbReference type="ARBA" id="ARBA00022989"/>
    </source>
</evidence>
<dbReference type="GO" id="GO:0005886">
    <property type="term" value="C:plasma membrane"/>
    <property type="evidence" value="ECO:0007669"/>
    <property type="project" value="UniProtKB-SubCell"/>
</dbReference>
<keyword evidence="10" id="KW-1133">Transmembrane helix</keyword>
<feature type="disulfide bond" evidence="14">
    <location>
        <begin position="22"/>
        <end position="31"/>
    </location>
</feature>
<dbReference type="InterPro" id="IPR001881">
    <property type="entry name" value="EGF-like_Ca-bd_dom"/>
</dbReference>
<dbReference type="EMBL" id="JABXBU010002228">
    <property type="protein sequence ID" value="KAF8770614.1"/>
    <property type="molecule type" value="Genomic_DNA"/>
</dbReference>
<dbReference type="GO" id="GO:0005509">
    <property type="term" value="F:calcium ion binding"/>
    <property type="evidence" value="ECO:0007669"/>
    <property type="project" value="InterPro"/>
</dbReference>
<evidence type="ECO:0000256" key="14">
    <source>
        <dbReference type="PROSITE-ProRule" id="PRU00076"/>
    </source>
</evidence>
<dbReference type="InterPro" id="IPR000742">
    <property type="entry name" value="EGF"/>
</dbReference>
<feature type="domain" description="G-protein coupled receptors family 2 profile 1" evidence="16">
    <location>
        <begin position="164"/>
        <end position="260"/>
    </location>
</feature>
<feature type="disulfide bond" evidence="14">
    <location>
        <begin position="176"/>
        <end position="185"/>
    </location>
</feature>
<evidence type="ECO:0000256" key="2">
    <source>
        <dbReference type="ARBA" id="ARBA00004613"/>
    </source>
</evidence>
<evidence type="ECO:0000259" key="16">
    <source>
        <dbReference type="PROSITE" id="PS50227"/>
    </source>
</evidence>
<accession>A0A8T0EFY1</accession>
<feature type="domain" description="EGF-like" evidence="15">
    <location>
        <begin position="1"/>
        <end position="32"/>
    </location>
</feature>
<sequence>MNICQHGECHVLNEEPGYHCDCVEGYFGEVCDKFDPCSRSPCENFGVCRNISSNKYRCECLSGFSGQNCSEFNPCALRPSPCQHGGRCESTASHKYQCYCTKGFYGKTCQFFDPCSLDPCQNGGKCQNSSQVDYVCKCIPGYAGKQCEIDIDECASSPCKHGATCRDGINTFHCQCAPGYRGTRCKQIGNCSRIRNDHEKGVFRWNSTSHGRVQLIECPFGSTFPDRESATGYAKRRCYLFPNGSVAWGPVDLSSCREEGYKNAEDLTGELWMLTEDPKHLNVERLQAATKQIEGVIEYAIHDKKIAAYAVPCIMLAILSHFLNGDLIDIIKQIIDLVTGFASEVSWPRARPSLARRTLVVNASAWDPGEGCGRRLSPLLCPLPTASEEGVLGQGQDAEMTIPLEALLMAQNQSNQELRIKFVAYRNDKFFREKPTARWRHCYDGSGYRRRYNCLQAETTGFPGRRVLQASISNATVSNLTDPLIYVLPSPLNVRVFCAYWKESERIWSTDGLITNQSGNSTVCLSSHMTSFSLLLIARNMLSIVSNMLAINESLLRMGDLNGTAATRITNLVDRFASEVKLARGEAITLKTENLVVKAISWDPETNDVEDDSLTFSVNYQQRQRRESTGQGSA</sequence>
<evidence type="ECO:0000256" key="5">
    <source>
        <dbReference type="ARBA" id="ARBA00022536"/>
    </source>
</evidence>
<keyword evidence="3" id="KW-1003">Cell membrane</keyword>
<dbReference type="AlphaFoldDB" id="A0A8T0EFY1"/>
<dbReference type="GO" id="GO:0005576">
    <property type="term" value="C:extracellular region"/>
    <property type="evidence" value="ECO:0007669"/>
    <property type="project" value="UniProtKB-SubCell"/>
</dbReference>
<feature type="disulfide bond" evidence="14">
    <location>
        <begin position="60"/>
        <end position="69"/>
    </location>
</feature>
<protein>
    <submittedName>
        <fullName evidence="17">Fibropellin-3 like protein</fullName>
    </submittedName>
</protein>
<evidence type="ECO:0000256" key="13">
    <source>
        <dbReference type="ARBA" id="ARBA00023180"/>
    </source>
</evidence>
<name>A0A8T0EFY1_ARGBR</name>
<dbReference type="PROSITE" id="PS50026">
    <property type="entry name" value="EGF_3"/>
    <property type="match status" value="5"/>
</dbReference>
<dbReference type="FunFam" id="2.10.25.10:FF:000006">
    <property type="entry name" value="Versican core protein-like isoform 1"/>
    <property type="match status" value="1"/>
</dbReference>
<keyword evidence="13" id="KW-0325">Glycoprotein</keyword>
<keyword evidence="12 14" id="KW-1015">Disulfide bond</keyword>
<dbReference type="InterPro" id="IPR051830">
    <property type="entry name" value="NOTCH_homolog"/>
</dbReference>
<evidence type="ECO:0000256" key="9">
    <source>
        <dbReference type="ARBA" id="ARBA00022837"/>
    </source>
</evidence>
<evidence type="ECO:0000259" key="15">
    <source>
        <dbReference type="PROSITE" id="PS50026"/>
    </source>
</evidence>
<reference evidence="17" key="1">
    <citation type="journal article" date="2020" name="bioRxiv">
        <title>Chromosome-level reference genome of the European wasp spider Argiope bruennichi: a resource for studies on range expansion and evolutionary adaptation.</title>
        <authorList>
            <person name="Sheffer M.M."/>
            <person name="Hoppe A."/>
            <person name="Krehenwinkel H."/>
            <person name="Uhl G."/>
            <person name="Kuss A.W."/>
            <person name="Jensen L."/>
            <person name="Jensen C."/>
            <person name="Gillespie R.G."/>
            <person name="Hoff K.J."/>
            <person name="Prost S."/>
        </authorList>
    </citation>
    <scope>NUCLEOTIDE SEQUENCE</scope>
</reference>
<dbReference type="CDD" id="cd00054">
    <property type="entry name" value="EGF_CA"/>
    <property type="match status" value="4"/>
</dbReference>
<dbReference type="PROSITE" id="PS01186">
    <property type="entry name" value="EGF_2"/>
    <property type="match status" value="5"/>
</dbReference>
<reference evidence="17" key="2">
    <citation type="submission" date="2020-06" db="EMBL/GenBank/DDBJ databases">
        <authorList>
            <person name="Sheffer M."/>
        </authorList>
    </citation>
    <scope>NUCLEOTIDE SEQUENCE</scope>
</reference>
<dbReference type="PROSITE" id="PS00022">
    <property type="entry name" value="EGF_1"/>
    <property type="match status" value="5"/>
</dbReference>
<keyword evidence="8" id="KW-0677">Repeat</keyword>
<dbReference type="PANTHER" id="PTHR24033:SF151">
    <property type="entry name" value="NOTCH 2"/>
    <property type="match status" value="1"/>
</dbReference>
<dbReference type="Gene3D" id="2.10.25.10">
    <property type="entry name" value="Laminin"/>
    <property type="match status" value="5"/>
</dbReference>
<proteinExistence type="predicted"/>
<dbReference type="Proteomes" id="UP000807504">
    <property type="component" value="Unassembled WGS sequence"/>
</dbReference>
<evidence type="ECO:0000256" key="12">
    <source>
        <dbReference type="ARBA" id="ARBA00023157"/>
    </source>
</evidence>
<keyword evidence="6" id="KW-0812">Transmembrane</keyword>
<feature type="domain" description="EGF-like" evidence="15">
    <location>
        <begin position="33"/>
        <end position="70"/>
    </location>
</feature>
<gene>
    <name evidence="17" type="ORF">HNY73_018120</name>
</gene>
<evidence type="ECO:0000256" key="11">
    <source>
        <dbReference type="ARBA" id="ARBA00023136"/>
    </source>
</evidence>
<feature type="disulfide bond" evidence="14">
    <location>
        <begin position="100"/>
        <end position="109"/>
    </location>
</feature>
<evidence type="ECO:0000256" key="3">
    <source>
        <dbReference type="ARBA" id="ARBA00022475"/>
    </source>
</evidence>
<dbReference type="SUPFAM" id="SSF57196">
    <property type="entry name" value="EGF/Laminin"/>
    <property type="match status" value="5"/>
</dbReference>
<dbReference type="Pfam" id="PF00008">
    <property type="entry name" value="EGF"/>
    <property type="match status" value="4"/>
</dbReference>
<dbReference type="SMART" id="SM00181">
    <property type="entry name" value="EGF"/>
    <property type="match status" value="5"/>
</dbReference>
<dbReference type="Pfam" id="PF01825">
    <property type="entry name" value="GPS"/>
    <property type="match status" value="1"/>
</dbReference>
<evidence type="ECO:0000313" key="17">
    <source>
        <dbReference type="EMBL" id="KAF8770614.1"/>
    </source>
</evidence>
<evidence type="ECO:0000256" key="6">
    <source>
        <dbReference type="ARBA" id="ARBA00022692"/>
    </source>
</evidence>
<feature type="domain" description="EGF-like" evidence="15">
    <location>
        <begin position="71"/>
        <end position="110"/>
    </location>
</feature>
<keyword evidence="7" id="KW-0732">Signal</keyword>
<comment type="caution">
    <text evidence="14">Lacks conserved residue(s) required for the propagation of feature annotation.</text>
</comment>
<dbReference type="InterPro" id="IPR046338">
    <property type="entry name" value="GAIN_dom_sf"/>
</dbReference>
<feature type="domain" description="EGF-like" evidence="15">
    <location>
        <begin position="111"/>
        <end position="148"/>
    </location>
</feature>
<feature type="disulfide bond" evidence="14">
    <location>
        <begin position="138"/>
        <end position="147"/>
    </location>
</feature>
<dbReference type="FunFam" id="2.10.25.10:FF:000063">
    <property type="entry name" value="Slit guidance ligand 2"/>
    <property type="match status" value="1"/>
</dbReference>
<dbReference type="InterPro" id="IPR018097">
    <property type="entry name" value="EGF_Ca-bd_CS"/>
</dbReference>
<keyword evidence="5 14" id="KW-0245">EGF-like domain</keyword>
<feature type="domain" description="EGF-like" evidence="15">
    <location>
        <begin position="150"/>
        <end position="186"/>
    </location>
</feature>
<dbReference type="FunFam" id="2.10.25.10:FF:000537">
    <property type="entry name" value="Notch 3"/>
    <property type="match status" value="1"/>
</dbReference>
<evidence type="ECO:0000313" key="18">
    <source>
        <dbReference type="Proteomes" id="UP000807504"/>
    </source>
</evidence>
<dbReference type="PANTHER" id="PTHR24033">
    <property type="entry name" value="EGF-LIKE DOMAIN-CONTAINING PROTEIN"/>
    <property type="match status" value="1"/>
</dbReference>
<dbReference type="InterPro" id="IPR000152">
    <property type="entry name" value="EGF-type_Asp/Asn_hydroxyl_site"/>
</dbReference>
<dbReference type="Gene3D" id="2.60.220.50">
    <property type="match status" value="1"/>
</dbReference>
<keyword evidence="4" id="KW-0964">Secreted</keyword>
<keyword evidence="18" id="KW-1185">Reference proteome</keyword>
<evidence type="ECO:0000256" key="1">
    <source>
        <dbReference type="ARBA" id="ARBA00004236"/>
    </source>
</evidence>
<evidence type="ECO:0000256" key="4">
    <source>
        <dbReference type="ARBA" id="ARBA00022525"/>
    </source>
</evidence>